<name>A0A4S2EPI5_9LACO</name>
<dbReference type="RefSeq" id="WP_135941978.1">
    <property type="nucleotide sequence ID" value="NZ_SRYK01000010.1"/>
</dbReference>
<proteinExistence type="predicted"/>
<dbReference type="Gene3D" id="2.40.128.690">
    <property type="entry name" value="YycH protein, domain 3-like"/>
    <property type="match status" value="1"/>
</dbReference>
<dbReference type="AlphaFoldDB" id="A0A4S2EPI5"/>
<dbReference type="EMBL" id="SRYK01000010">
    <property type="protein sequence ID" value="TGY56334.1"/>
    <property type="molecule type" value="Genomic_DNA"/>
</dbReference>
<evidence type="ECO:0000313" key="3">
    <source>
        <dbReference type="EMBL" id="TGY56334.1"/>
    </source>
</evidence>
<dbReference type="Proteomes" id="UP000306855">
    <property type="component" value="Unassembled WGS sequence"/>
</dbReference>
<keyword evidence="1" id="KW-1133">Transmembrane helix</keyword>
<dbReference type="InterPro" id="IPR018604">
    <property type="entry name" value="YycI-like"/>
</dbReference>
<feature type="transmembrane region" description="Helical" evidence="1">
    <location>
        <begin position="7"/>
        <end position="26"/>
    </location>
</feature>
<comment type="caution">
    <text evidence="3">The sequence shown here is derived from an EMBL/GenBank/DDBJ whole genome shotgun (WGS) entry which is preliminary data.</text>
</comment>
<feature type="domain" description="Regulatory protein YycH-like" evidence="2">
    <location>
        <begin position="41"/>
        <end position="258"/>
    </location>
</feature>
<sequence length="270" mass="31125">MNFKRIEWIFVIAFIALDIFLLSVYVTQNDTIDQRTSSFSTTSTSGSVLRSIKNDQISYGRLSNKPQAGYYVSSSNSNILREKADQLYYSWEYANHKLTVNFTDGLKLVDPDKPQATIDEFLKDNSIVIFGKEYTYNKDLSTKSVVVYTQMIYGGPVYSSDGQIRFEIKNGYVTGYTQGYMNDIQILREKRDTISQERALIWLYQYNKLPANTQVLWCHLGYTRLLSVNNSIVYIPTWNFCIKNSNTGNIQYRRINAFTGSVMDETISVK</sequence>
<dbReference type="Pfam" id="PF09648">
    <property type="entry name" value="YycI"/>
    <property type="match status" value="1"/>
</dbReference>
<protein>
    <recommendedName>
        <fullName evidence="2">Regulatory protein YycH-like domain-containing protein</fullName>
    </recommendedName>
</protein>
<organism evidence="3 4">
    <name type="scientific">Ligilactobacillus murinus</name>
    <dbReference type="NCBI Taxonomy" id="1622"/>
    <lineage>
        <taxon>Bacteria</taxon>
        <taxon>Bacillati</taxon>
        <taxon>Bacillota</taxon>
        <taxon>Bacilli</taxon>
        <taxon>Lactobacillales</taxon>
        <taxon>Lactobacillaceae</taxon>
        <taxon>Ligilactobacillus</taxon>
    </lineage>
</organism>
<evidence type="ECO:0000256" key="1">
    <source>
        <dbReference type="SAM" id="Phobius"/>
    </source>
</evidence>
<evidence type="ECO:0000313" key="4">
    <source>
        <dbReference type="Proteomes" id="UP000306855"/>
    </source>
</evidence>
<keyword evidence="1" id="KW-0472">Membrane</keyword>
<gene>
    <name evidence="3" type="ORF">E5340_03455</name>
</gene>
<evidence type="ECO:0000259" key="2">
    <source>
        <dbReference type="Pfam" id="PF09648"/>
    </source>
</evidence>
<dbReference type="GO" id="GO:0016020">
    <property type="term" value="C:membrane"/>
    <property type="evidence" value="ECO:0007669"/>
    <property type="project" value="InterPro"/>
</dbReference>
<reference evidence="3 4" key="1">
    <citation type="submission" date="2019-04" db="EMBL/GenBank/DDBJ databases">
        <title>Microbes associate with the intestines of laboratory mice.</title>
        <authorList>
            <person name="Navarre W."/>
            <person name="Wong E."/>
            <person name="Huang K."/>
            <person name="Tropini C."/>
            <person name="Ng K."/>
            <person name="Yu B."/>
        </authorList>
    </citation>
    <scope>NUCLEOTIDE SEQUENCE [LARGE SCALE GENOMIC DNA]</scope>
    <source>
        <strain evidence="3 4">NM26_J9</strain>
    </source>
</reference>
<keyword evidence="1" id="KW-0812">Transmembrane</keyword>
<accession>A0A4S2EPI5</accession>